<reference evidence="5 6" key="1">
    <citation type="journal article" date="2007" name="Photosyn. Res.">
        <title>Complete nucleotide sequence of the freshwater unicellular cyanobacterium Synechococcus elongatus PCC 6301 chromosome: gene content and organization.</title>
        <authorList>
            <person name="Sugita C."/>
            <person name="Ogata K."/>
            <person name="Shikata M."/>
            <person name="Jikuya H."/>
            <person name="Takano J."/>
            <person name="Furumichi M."/>
            <person name="Kanehisa M."/>
            <person name="Omata T."/>
            <person name="Sugiura M."/>
            <person name="Sugita M."/>
        </authorList>
    </citation>
    <scope>NUCLEOTIDE SEQUENCE [LARGE SCALE GENOMIC DNA]</scope>
    <source>
        <strain evidence="6">ATCC 27144 / PCC 6301 / SAUG 1402/1</strain>
    </source>
</reference>
<dbReference type="KEGG" id="syc:syc1826_c"/>
<dbReference type="GeneID" id="72431159"/>
<evidence type="ECO:0000259" key="4">
    <source>
        <dbReference type="Pfam" id="PF12705"/>
    </source>
</evidence>
<gene>
    <name evidence="5" type="ordered locus">syc1826_c</name>
</gene>
<feature type="domain" description="PD-(D/E)XK endonuclease-like" evidence="4">
    <location>
        <begin position="7"/>
        <end position="234"/>
    </location>
</feature>
<evidence type="ECO:0000313" key="6">
    <source>
        <dbReference type="Proteomes" id="UP000001175"/>
    </source>
</evidence>
<sequence length="255" mass="30326">MSDYPALSQSTLQRLQDCPRLFQVEALELSGRWFQHDLRQRLEWGRRFHRLMQQQALGIPIDQLQTGDRSLDQCLADFAAAQPQLFALPPASWHRQTECRWQWPFQDFVLVAIFDRLELSDRAAQIHDWKTHNRPQTLETLTATWQTQLYCWLVTERSGLPPEAVSMHYWFVRSQPQQPVTIHWNQQQHQQTQQQLEKSLQEFKGWLQAYPETSLPQRPDRLQRCQTCEERDRCWPNPDLTLAIASWDEIPVVEL</sequence>
<dbReference type="GO" id="GO:0004386">
    <property type="term" value="F:helicase activity"/>
    <property type="evidence" value="ECO:0007669"/>
    <property type="project" value="UniProtKB-KW"/>
</dbReference>
<dbReference type="Proteomes" id="UP000001175">
    <property type="component" value="Chromosome"/>
</dbReference>
<keyword evidence="2" id="KW-0347">Helicase</keyword>
<keyword evidence="1" id="KW-0227">DNA damage</keyword>
<organism evidence="5 6">
    <name type="scientific">Synechococcus sp. (strain ATCC 27144 / PCC 6301 / SAUG 1402/1)</name>
    <name type="common">Anacystis nidulans</name>
    <dbReference type="NCBI Taxonomy" id="269084"/>
    <lineage>
        <taxon>Bacteria</taxon>
        <taxon>Bacillati</taxon>
        <taxon>Cyanobacteriota</taxon>
        <taxon>Cyanophyceae</taxon>
        <taxon>Synechococcales</taxon>
        <taxon>Synechococcaceae</taxon>
        <taxon>Synechococcus</taxon>
    </lineage>
</organism>
<dbReference type="eggNOG" id="COG2887">
    <property type="taxonomic scope" value="Bacteria"/>
</dbReference>
<protein>
    <recommendedName>
        <fullName evidence="4">PD-(D/E)XK endonuclease-like domain-containing protein</fullName>
    </recommendedName>
</protein>
<keyword evidence="2" id="KW-0547">Nucleotide-binding</keyword>
<dbReference type="InterPro" id="IPR038726">
    <property type="entry name" value="PDDEXK_AddAB-type"/>
</dbReference>
<keyword evidence="2" id="KW-0378">Hydrolase</keyword>
<keyword evidence="3" id="KW-0234">DNA repair</keyword>
<evidence type="ECO:0000313" key="5">
    <source>
        <dbReference type="EMBL" id="BAD80016.1"/>
    </source>
</evidence>
<evidence type="ECO:0000256" key="1">
    <source>
        <dbReference type="ARBA" id="ARBA00022763"/>
    </source>
</evidence>
<dbReference type="Pfam" id="PF12705">
    <property type="entry name" value="PDDEXK_1"/>
    <property type="match status" value="1"/>
</dbReference>
<dbReference type="Gene3D" id="3.90.320.10">
    <property type="match status" value="1"/>
</dbReference>
<dbReference type="AlphaFoldDB" id="A0A0H3KAY7"/>
<evidence type="ECO:0000256" key="2">
    <source>
        <dbReference type="ARBA" id="ARBA00022806"/>
    </source>
</evidence>
<name>A0A0H3KAY7_SYNP6</name>
<proteinExistence type="predicted"/>
<evidence type="ECO:0000256" key="3">
    <source>
        <dbReference type="ARBA" id="ARBA00023204"/>
    </source>
</evidence>
<accession>A0A0H3KAY7</accession>
<dbReference type="GO" id="GO:0006281">
    <property type="term" value="P:DNA repair"/>
    <property type="evidence" value="ECO:0007669"/>
    <property type="project" value="UniProtKB-KW"/>
</dbReference>
<dbReference type="InterPro" id="IPR011604">
    <property type="entry name" value="PDDEXK-like_dom_sf"/>
</dbReference>
<dbReference type="EMBL" id="AP008231">
    <property type="protein sequence ID" value="BAD80016.1"/>
    <property type="molecule type" value="Genomic_DNA"/>
</dbReference>
<dbReference type="RefSeq" id="WP_011244136.1">
    <property type="nucleotide sequence ID" value="NC_006576.1"/>
</dbReference>
<keyword evidence="2" id="KW-0067">ATP-binding</keyword>